<reference evidence="7 8" key="1">
    <citation type="journal article" date="2018" name="Sci. Data">
        <title>The draft genome sequence of cork oak.</title>
        <authorList>
            <person name="Ramos A.M."/>
            <person name="Usie A."/>
            <person name="Barbosa P."/>
            <person name="Barros P.M."/>
            <person name="Capote T."/>
            <person name="Chaves I."/>
            <person name="Simoes F."/>
            <person name="Abreu I."/>
            <person name="Carrasquinho I."/>
            <person name="Faro C."/>
            <person name="Guimaraes J.B."/>
            <person name="Mendonca D."/>
            <person name="Nobrega F."/>
            <person name="Rodrigues L."/>
            <person name="Saibo N.J.M."/>
            <person name="Varela M.C."/>
            <person name="Egas C."/>
            <person name="Matos J."/>
            <person name="Miguel C.M."/>
            <person name="Oliveira M.M."/>
            <person name="Ricardo C.P."/>
            <person name="Goncalves S."/>
        </authorList>
    </citation>
    <scope>NUCLEOTIDE SEQUENCE [LARGE SCALE GENOMIC DNA]</scope>
    <source>
        <strain evidence="8">cv. HL8</strain>
    </source>
</reference>
<evidence type="ECO:0000256" key="2">
    <source>
        <dbReference type="ARBA" id="ARBA00022676"/>
    </source>
</evidence>
<gene>
    <name evidence="7" type="primary">PAGR_2</name>
    <name evidence="7" type="ORF">CFP56_023362</name>
</gene>
<evidence type="ECO:0000313" key="8">
    <source>
        <dbReference type="Proteomes" id="UP000237347"/>
    </source>
</evidence>
<keyword evidence="3" id="KW-0808">Transferase</keyword>
<keyword evidence="4" id="KW-0294">Fucose metabolism</keyword>
<comment type="caution">
    <text evidence="7">The sequence shown here is derived from an EMBL/GenBank/DDBJ whole genome shotgun (WGS) entry which is preliminary data.</text>
</comment>
<name>A0AAW0K8S5_QUESU</name>
<keyword evidence="2" id="KW-0328">Glycosyltransferase</keyword>
<comment type="similarity">
    <text evidence="1">Belongs to the glycosyltransferase GT106 family.</text>
</comment>
<evidence type="ECO:0000256" key="5">
    <source>
        <dbReference type="ARBA" id="ARBA00023277"/>
    </source>
</evidence>
<dbReference type="PANTHER" id="PTHR31933:SF1">
    <property type="entry name" value="PROTEIN PECTIC ARABINOGALACTAN SYNTHESIS-RELATED"/>
    <property type="match status" value="1"/>
</dbReference>
<keyword evidence="8" id="KW-1185">Reference proteome</keyword>
<dbReference type="AlphaFoldDB" id="A0AAW0K8S5"/>
<accession>A0AAW0K8S5</accession>
<proteinExistence type="inferred from homology"/>
<keyword evidence="5" id="KW-0119">Carbohydrate metabolism</keyword>
<organism evidence="7 8">
    <name type="scientific">Quercus suber</name>
    <name type="common">Cork oak</name>
    <dbReference type="NCBI Taxonomy" id="58331"/>
    <lineage>
        <taxon>Eukaryota</taxon>
        <taxon>Viridiplantae</taxon>
        <taxon>Streptophyta</taxon>
        <taxon>Embryophyta</taxon>
        <taxon>Tracheophyta</taxon>
        <taxon>Spermatophyta</taxon>
        <taxon>Magnoliopsida</taxon>
        <taxon>eudicotyledons</taxon>
        <taxon>Gunneridae</taxon>
        <taxon>Pentapetalae</taxon>
        <taxon>rosids</taxon>
        <taxon>fabids</taxon>
        <taxon>Fagales</taxon>
        <taxon>Fagaceae</taxon>
        <taxon>Quercus</taxon>
    </lineage>
</organism>
<protein>
    <recommendedName>
        <fullName evidence="6">O-fucosyltransferase family protein</fullName>
    </recommendedName>
</protein>
<dbReference type="PANTHER" id="PTHR31933">
    <property type="entry name" value="O-FUCOSYLTRANSFERASE 2-RELATED"/>
    <property type="match status" value="1"/>
</dbReference>
<dbReference type="GO" id="GO:0016757">
    <property type="term" value="F:glycosyltransferase activity"/>
    <property type="evidence" value="ECO:0007669"/>
    <property type="project" value="UniProtKB-KW"/>
</dbReference>
<dbReference type="InterPro" id="IPR019378">
    <property type="entry name" value="GDP-Fuc_O-FucTrfase"/>
</dbReference>
<dbReference type="EMBL" id="PKMF04000368">
    <property type="protein sequence ID" value="KAK7835638.1"/>
    <property type="molecule type" value="Genomic_DNA"/>
</dbReference>
<evidence type="ECO:0000313" key="7">
    <source>
        <dbReference type="EMBL" id="KAK7835638.1"/>
    </source>
</evidence>
<evidence type="ECO:0000256" key="1">
    <source>
        <dbReference type="ARBA" id="ARBA00007737"/>
    </source>
</evidence>
<sequence length="134" mass="15829">MDTIAKFEDIFHGDHFIDYLKHDVRIVRDTPDWFTDKSELFTTQFYVDNVLPRIKEKKIMALKPFADRLGYDNVPQEINRLRCRVNYHALKFLPEIEQMADSLASRMRNRTGSSNPYMYVKLVVKVSEQYSGSC</sequence>
<dbReference type="Proteomes" id="UP000237347">
    <property type="component" value="Unassembled WGS sequence"/>
</dbReference>
<dbReference type="InterPro" id="IPR052272">
    <property type="entry name" value="GT106_glycosyltransferase"/>
</dbReference>
<dbReference type="Pfam" id="PF10250">
    <property type="entry name" value="O-FucT"/>
    <property type="match status" value="1"/>
</dbReference>
<evidence type="ECO:0000256" key="6">
    <source>
        <dbReference type="ARBA" id="ARBA00030350"/>
    </source>
</evidence>
<dbReference type="GO" id="GO:0006004">
    <property type="term" value="P:fucose metabolic process"/>
    <property type="evidence" value="ECO:0007669"/>
    <property type="project" value="UniProtKB-KW"/>
</dbReference>
<evidence type="ECO:0000256" key="4">
    <source>
        <dbReference type="ARBA" id="ARBA00023253"/>
    </source>
</evidence>
<evidence type="ECO:0000256" key="3">
    <source>
        <dbReference type="ARBA" id="ARBA00022679"/>
    </source>
</evidence>